<protein>
    <submittedName>
        <fullName evidence="1">Uncharacterized protein</fullName>
    </submittedName>
</protein>
<comment type="caution">
    <text evidence="1">The sequence shown here is derived from an EMBL/GenBank/DDBJ whole genome shotgun (WGS) entry which is preliminary data.</text>
</comment>
<evidence type="ECO:0000313" key="2">
    <source>
        <dbReference type="Proteomes" id="UP001197378"/>
    </source>
</evidence>
<name>A0AAE3CJ04_9PROT</name>
<dbReference type="EMBL" id="JAAXYO010000039">
    <property type="protein sequence ID" value="MBU2787296.1"/>
    <property type="molecule type" value="Genomic_DNA"/>
</dbReference>
<dbReference type="AlphaFoldDB" id="A0AAE3CJ04"/>
<sequence>MSGLRERLSIPRTLAQDLLSALQLGRGNGWVSRRGEEYFLYQGADQDWPTLAATLQERDETLFARFGNVRQPEGLALWHFRMAEVEKGVLTLAAADPDATPCELAIYGD</sequence>
<evidence type="ECO:0000313" key="1">
    <source>
        <dbReference type="EMBL" id="MBU2787296.1"/>
    </source>
</evidence>
<reference evidence="1" key="1">
    <citation type="journal article" date="2021" name="ISME J.">
        <title>Genomic evolution of the class Acidithiobacillia: deep-branching Proteobacteria living in extreme acidic conditions.</title>
        <authorList>
            <person name="Moya-Beltran A."/>
            <person name="Beard S."/>
            <person name="Rojas-Villalobos C."/>
            <person name="Issotta F."/>
            <person name="Gallardo Y."/>
            <person name="Ulloa R."/>
            <person name="Giaveno A."/>
            <person name="Degli Esposti M."/>
            <person name="Johnson D.B."/>
            <person name="Quatrini R."/>
        </authorList>
    </citation>
    <scope>NUCLEOTIDE SEQUENCE</scope>
    <source>
        <strain evidence="1">VAN18-1</strain>
    </source>
</reference>
<organism evidence="1 2">
    <name type="scientific">Igneacidithiobacillus copahuensis</name>
    <dbReference type="NCBI Taxonomy" id="2724909"/>
    <lineage>
        <taxon>Bacteria</taxon>
        <taxon>Pseudomonadati</taxon>
        <taxon>Pseudomonadota</taxon>
        <taxon>Acidithiobacillia</taxon>
        <taxon>Acidithiobacillales</taxon>
        <taxon>Acidithiobacillaceae</taxon>
        <taxon>Igneacidithiobacillus</taxon>
    </lineage>
</organism>
<proteinExistence type="predicted"/>
<dbReference type="Proteomes" id="UP001197378">
    <property type="component" value="Unassembled WGS sequence"/>
</dbReference>
<accession>A0AAE3CJ04</accession>
<gene>
    <name evidence="1" type="ORF">HFQ13_03560</name>
</gene>
<keyword evidence="2" id="KW-1185">Reference proteome</keyword>
<dbReference type="RefSeq" id="WP_215871879.1">
    <property type="nucleotide sequence ID" value="NZ_JAAXYO010000039.1"/>
</dbReference>